<evidence type="ECO:0000313" key="1">
    <source>
        <dbReference type="EMBL" id="ADO66881.1"/>
    </source>
</evidence>
<proteinExistence type="predicted"/>
<organism evidence="1">
    <name type="scientific">Enterococcus faecium</name>
    <name type="common">Streptococcus faecium</name>
    <dbReference type="NCBI Taxonomy" id="1352"/>
    <lineage>
        <taxon>Bacteria</taxon>
        <taxon>Bacillati</taxon>
        <taxon>Bacillota</taxon>
        <taxon>Bacilli</taxon>
        <taxon>Lactobacillales</taxon>
        <taxon>Enterococcaceae</taxon>
        <taxon>Enterococcus</taxon>
    </lineage>
</organism>
<sequence length="28" mass="3416">MSLVNLNHLFEDISNHFQQFSIRVYIIH</sequence>
<gene>
    <name evidence="1" type="ORF">pLG1-0029</name>
</gene>
<dbReference type="EMBL" id="HM565183">
    <property type="protein sequence ID" value="ADO66881.1"/>
    <property type="molecule type" value="Genomic_DNA"/>
</dbReference>
<accession>E3UST2</accession>
<protein>
    <submittedName>
        <fullName evidence="1">Uncharacterized protein</fullName>
    </submittedName>
</protein>
<keyword evidence="1" id="KW-0614">Plasmid</keyword>
<name>E3UST2_ENTFC</name>
<geneLocation type="plasmid" evidence="1">
    <name>pLG1</name>
</geneLocation>
<reference evidence="1" key="1">
    <citation type="journal article" date="2011" name="Int. J. Med. Microbiol.">
        <title>A multiresistance megaplasmid pLG1 bearing a hylEfm genomic island in hospital Enterococcus faecium isolates.</title>
        <authorList>
            <person name="Laverde Gomez J.A."/>
            <person name="van Schaik W."/>
            <person name="Freitas A.R."/>
            <person name="Coque T.M."/>
            <person name="Weaver K.E."/>
            <person name="Francia M.V."/>
            <person name="Witte W."/>
            <person name="Werner G."/>
        </authorList>
    </citation>
    <scope>NUCLEOTIDE SEQUENCE</scope>
    <source>
        <strain evidence="1">64/3xUW2774</strain>
        <plasmid evidence="1">pLG1</plasmid>
    </source>
</reference>
<dbReference type="AlphaFoldDB" id="E3UST2"/>